<dbReference type="AlphaFoldDB" id="A0A163LAQ5"/>
<protein>
    <submittedName>
        <fullName evidence="1">Uncharacterized protein</fullName>
    </submittedName>
</protein>
<name>A0A163LAQ5_9BACL</name>
<proteinExistence type="predicted"/>
<sequence>MIKRTYISHFHYGQEDISELENASMQVLHIFEKTKRMLSQYLPEPLWLALSGTSPESADAASRNCSDVNDMFQKWVKGPRGWKFIGYETDKSKTTGGQDKGRLGRFLQMIIWSHYEKIAMLHPFLGSEPFFDGEELDVIAAYFVPTYISAEPLLQQGKTFKAIQGGVILYQEHIQAPAVIMQSGSDWLEGNWMTGVDLDAKGFAGIRPYLKVPSGERAYMEAQII</sequence>
<evidence type="ECO:0000313" key="1">
    <source>
        <dbReference type="EMBL" id="KZS47949.1"/>
    </source>
</evidence>
<gene>
    <name evidence="1" type="ORF">AWU65_19500</name>
</gene>
<keyword evidence="2" id="KW-1185">Reference proteome</keyword>
<dbReference type="GeneID" id="97556560"/>
<dbReference type="RefSeq" id="WP_036636721.1">
    <property type="nucleotide sequence ID" value="NZ_CBCSBX010000004.1"/>
</dbReference>
<dbReference type="KEGG" id="pglu:A3958_18910"/>
<reference evidence="1" key="1">
    <citation type="journal article" date="2016" name="Genome Announc.">
        <title>Draft genomes of two strains of Paenibacillus glucanolyticus with capability to degrade lignocellulose.</title>
        <authorList>
            <person name="Mathews S.L."/>
            <person name="Pawlak J."/>
            <person name="Grunden A.M."/>
        </authorList>
    </citation>
    <scope>NUCLEOTIDE SEQUENCE [LARGE SCALE GENOMIC DNA]</scope>
    <source>
        <strain evidence="1">SLM1</strain>
    </source>
</reference>
<dbReference type="OrthoDB" id="2651924at2"/>
<dbReference type="EMBL" id="LWMH01000001">
    <property type="protein sequence ID" value="KZS47949.1"/>
    <property type="molecule type" value="Genomic_DNA"/>
</dbReference>
<dbReference type="Proteomes" id="UP000076796">
    <property type="component" value="Unassembled WGS sequence"/>
</dbReference>
<accession>A0A163LAQ5</accession>
<comment type="caution">
    <text evidence="1">The sequence shown here is derived from an EMBL/GenBank/DDBJ whole genome shotgun (WGS) entry which is preliminary data.</text>
</comment>
<organism evidence="1 2">
    <name type="scientific">Paenibacillus glucanolyticus</name>
    <dbReference type="NCBI Taxonomy" id="59843"/>
    <lineage>
        <taxon>Bacteria</taxon>
        <taxon>Bacillati</taxon>
        <taxon>Bacillota</taxon>
        <taxon>Bacilli</taxon>
        <taxon>Bacillales</taxon>
        <taxon>Paenibacillaceae</taxon>
        <taxon>Paenibacillus</taxon>
    </lineage>
</organism>
<evidence type="ECO:0000313" key="2">
    <source>
        <dbReference type="Proteomes" id="UP000076796"/>
    </source>
</evidence>